<reference evidence="3" key="1">
    <citation type="submission" date="2021-09" db="EMBL/GenBank/DDBJ databases">
        <title>The genome of Mauremys mutica provides insights into the evolution of semi-aquatic lifestyle.</title>
        <authorList>
            <person name="Gong S."/>
            <person name="Gao Y."/>
        </authorList>
    </citation>
    <scope>NUCLEOTIDE SEQUENCE</scope>
    <source>
        <strain evidence="3">MM-2020</strain>
        <tissue evidence="3">Muscle</tissue>
    </source>
</reference>
<evidence type="ECO:0000256" key="1">
    <source>
        <dbReference type="SAM" id="MobiDB-lite"/>
    </source>
</evidence>
<name>A0A9D3XP90_9SAUR</name>
<sequence>MIWRGGKRDNLLFSFQPEPLKTTEKEHFFFVFSGCFCYKHGSKAPKDWMRRYLCEGLFISVFVLFFHGGLGNLRNEVKTRLQLHVFSPYQVTPLPVTYPVPKSSPSGRQQDPSWPPAEYHTWS</sequence>
<dbReference type="Proteomes" id="UP000827986">
    <property type="component" value="Unassembled WGS sequence"/>
</dbReference>
<feature type="transmembrane region" description="Helical" evidence="2">
    <location>
        <begin position="52"/>
        <end position="70"/>
    </location>
</feature>
<comment type="caution">
    <text evidence="3">The sequence shown here is derived from an EMBL/GenBank/DDBJ whole genome shotgun (WGS) entry which is preliminary data.</text>
</comment>
<keyword evidence="2" id="KW-1133">Transmembrane helix</keyword>
<evidence type="ECO:0000313" key="4">
    <source>
        <dbReference type="Proteomes" id="UP000827986"/>
    </source>
</evidence>
<keyword evidence="2" id="KW-0812">Transmembrane</keyword>
<organism evidence="3 4">
    <name type="scientific">Mauremys mutica</name>
    <name type="common">yellowpond turtle</name>
    <dbReference type="NCBI Taxonomy" id="74926"/>
    <lineage>
        <taxon>Eukaryota</taxon>
        <taxon>Metazoa</taxon>
        <taxon>Chordata</taxon>
        <taxon>Craniata</taxon>
        <taxon>Vertebrata</taxon>
        <taxon>Euteleostomi</taxon>
        <taxon>Archelosauria</taxon>
        <taxon>Testudinata</taxon>
        <taxon>Testudines</taxon>
        <taxon>Cryptodira</taxon>
        <taxon>Durocryptodira</taxon>
        <taxon>Testudinoidea</taxon>
        <taxon>Geoemydidae</taxon>
        <taxon>Geoemydinae</taxon>
        <taxon>Mauremys</taxon>
    </lineage>
</organism>
<evidence type="ECO:0000256" key="2">
    <source>
        <dbReference type="SAM" id="Phobius"/>
    </source>
</evidence>
<proteinExistence type="predicted"/>
<dbReference type="EMBL" id="JAHDVG010000466">
    <property type="protein sequence ID" value="KAH1182705.1"/>
    <property type="molecule type" value="Genomic_DNA"/>
</dbReference>
<keyword evidence="2" id="KW-0472">Membrane</keyword>
<keyword evidence="4" id="KW-1185">Reference proteome</keyword>
<accession>A0A9D3XP90</accession>
<feature type="region of interest" description="Disordered" evidence="1">
    <location>
        <begin position="100"/>
        <end position="123"/>
    </location>
</feature>
<feature type="compositionally biased region" description="Polar residues" evidence="1">
    <location>
        <begin position="103"/>
        <end position="112"/>
    </location>
</feature>
<gene>
    <name evidence="3" type="ORF">KIL84_004197</name>
</gene>
<protein>
    <submittedName>
        <fullName evidence="3">Uncharacterized protein</fullName>
    </submittedName>
</protein>
<dbReference type="AlphaFoldDB" id="A0A9D3XP90"/>
<evidence type="ECO:0000313" key="3">
    <source>
        <dbReference type="EMBL" id="KAH1182705.1"/>
    </source>
</evidence>